<comment type="caution">
    <text evidence="3">The sequence shown here is derived from an EMBL/GenBank/DDBJ whole genome shotgun (WGS) entry which is preliminary data.</text>
</comment>
<dbReference type="InterPro" id="IPR057253">
    <property type="entry name" value="CoiA-like_N"/>
</dbReference>
<keyword evidence="4" id="KW-1185">Reference proteome</keyword>
<feature type="domain" description="Competence protein CoiA-like N-terminal" evidence="2">
    <location>
        <begin position="15"/>
        <end position="61"/>
    </location>
</feature>
<proteinExistence type="predicted"/>
<evidence type="ECO:0008006" key="5">
    <source>
        <dbReference type="Google" id="ProtNLM"/>
    </source>
</evidence>
<dbReference type="AlphaFoldDB" id="A0A429ZVA9"/>
<evidence type="ECO:0000259" key="1">
    <source>
        <dbReference type="Pfam" id="PF06054"/>
    </source>
</evidence>
<evidence type="ECO:0000313" key="4">
    <source>
        <dbReference type="Proteomes" id="UP000287857"/>
    </source>
</evidence>
<name>A0A429ZVA9_9ENTE</name>
<dbReference type="Pfam" id="PF06054">
    <property type="entry name" value="CoiA_nuc"/>
    <property type="match status" value="1"/>
</dbReference>
<reference evidence="3 4" key="1">
    <citation type="submission" date="2017-05" db="EMBL/GenBank/DDBJ databases">
        <title>Vagococcus spp. assemblies.</title>
        <authorList>
            <person name="Gulvik C.A."/>
        </authorList>
    </citation>
    <scope>NUCLEOTIDE SEQUENCE [LARGE SCALE GENOMIC DNA]</scope>
    <source>
        <strain evidence="3 4">SS1995</strain>
    </source>
</reference>
<dbReference type="PIRSF" id="PIRSF007487">
    <property type="entry name" value="Competence-induced_CoiA_bac"/>
    <property type="match status" value="1"/>
</dbReference>
<feature type="domain" description="Competence protein CoiA nuclease-like" evidence="1">
    <location>
        <begin position="66"/>
        <end position="213"/>
    </location>
</feature>
<gene>
    <name evidence="3" type="ORF">CBF37_09300</name>
</gene>
<sequence length="369" mass="43621">MLVGQDEQGTIIDLSQLTKKAIADLKARKWYCCHCKTELVVKNGNFKLSHFAHRSTALCDAFTDNESEEHLKGKKLIAVNCQKFGTAYQLEAYLPSLKQRPDILLRAKLAIEWQCSRLSVERMHERTTNYIENEYIPIWLLGHKLMTSKKTIRLTQLQRKFVDFSASWGCFLLGLDLEKKQLIRHHHIVFYEGKLSFAEDIRRLSSLPLEKLLIEDSQQVASTTCMSPKEKESYFLRQSYQWNQRLTRKEPTIMALQQFFYPHQINLRQPPKWLLVPRLTHCLFEEKELVIRYKILACLSHLAQATTQELTAYLMADNWLINELAQYPLIRSEEMLTPVVENYLQALIQYGYRKIYYTGRYWKYQRQKV</sequence>
<dbReference type="InterPro" id="IPR010330">
    <property type="entry name" value="CoiA_nuc"/>
</dbReference>
<accession>A0A429ZVA9</accession>
<organism evidence="3 4">
    <name type="scientific">Vagococcus vulneris</name>
    <dbReference type="NCBI Taxonomy" id="1977869"/>
    <lineage>
        <taxon>Bacteria</taxon>
        <taxon>Bacillati</taxon>
        <taxon>Bacillota</taxon>
        <taxon>Bacilli</taxon>
        <taxon>Lactobacillales</taxon>
        <taxon>Enterococcaceae</taxon>
        <taxon>Vagococcus</taxon>
    </lineage>
</organism>
<dbReference type="RefSeq" id="WP_125984477.1">
    <property type="nucleotide sequence ID" value="NZ_NGJS01000015.1"/>
</dbReference>
<dbReference type="Pfam" id="PF25164">
    <property type="entry name" value="CoiA_N"/>
    <property type="match status" value="1"/>
</dbReference>
<dbReference type="Proteomes" id="UP000287857">
    <property type="component" value="Unassembled WGS sequence"/>
</dbReference>
<dbReference type="OrthoDB" id="3784230at2"/>
<evidence type="ECO:0000313" key="3">
    <source>
        <dbReference type="EMBL" id="RST97659.1"/>
    </source>
</evidence>
<evidence type="ECO:0000259" key="2">
    <source>
        <dbReference type="Pfam" id="PF25164"/>
    </source>
</evidence>
<protein>
    <recommendedName>
        <fullName evidence="5">Competence protein CoiA</fullName>
    </recommendedName>
</protein>
<dbReference type="EMBL" id="NGJS01000015">
    <property type="protein sequence ID" value="RST97659.1"/>
    <property type="molecule type" value="Genomic_DNA"/>
</dbReference>
<dbReference type="InterPro" id="IPR021176">
    <property type="entry name" value="Competence-induced_CoiA"/>
</dbReference>